<feature type="compositionally biased region" description="Low complexity" evidence="9">
    <location>
        <begin position="135"/>
        <end position="146"/>
    </location>
</feature>
<dbReference type="InterPro" id="IPR009057">
    <property type="entry name" value="Homeodomain-like_sf"/>
</dbReference>
<dbReference type="AlphaFoldDB" id="A0AA36D9Y0"/>
<keyword evidence="4 7" id="KW-0238">DNA-binding</keyword>
<dbReference type="SMART" id="SM00389">
    <property type="entry name" value="HOX"/>
    <property type="match status" value="1"/>
</dbReference>
<organism evidence="11 12">
    <name type="scientific">Mesorhabditis spiculigera</name>
    <dbReference type="NCBI Taxonomy" id="96644"/>
    <lineage>
        <taxon>Eukaryota</taxon>
        <taxon>Metazoa</taxon>
        <taxon>Ecdysozoa</taxon>
        <taxon>Nematoda</taxon>
        <taxon>Chromadorea</taxon>
        <taxon>Rhabditida</taxon>
        <taxon>Rhabditina</taxon>
        <taxon>Rhabditomorpha</taxon>
        <taxon>Rhabditoidea</taxon>
        <taxon>Rhabditidae</taxon>
        <taxon>Mesorhabditinae</taxon>
        <taxon>Mesorhabditis</taxon>
    </lineage>
</organism>
<evidence type="ECO:0000256" key="7">
    <source>
        <dbReference type="PROSITE-ProRule" id="PRU00108"/>
    </source>
</evidence>
<comment type="caution">
    <text evidence="11">The sequence shown here is derived from an EMBL/GenBank/DDBJ whole genome shotgun (WGS) entry which is preliminary data.</text>
</comment>
<dbReference type="GO" id="GO:0007399">
    <property type="term" value="P:nervous system development"/>
    <property type="evidence" value="ECO:0007669"/>
    <property type="project" value="UniProtKB-KW"/>
</dbReference>
<evidence type="ECO:0000313" key="11">
    <source>
        <dbReference type="EMBL" id="CAJ0582390.1"/>
    </source>
</evidence>
<feature type="compositionally biased region" description="Polar residues" evidence="9">
    <location>
        <begin position="188"/>
        <end position="198"/>
    </location>
</feature>
<dbReference type="Pfam" id="PF00046">
    <property type="entry name" value="Homeodomain"/>
    <property type="match status" value="1"/>
</dbReference>
<dbReference type="SUPFAM" id="SSF46689">
    <property type="entry name" value="Homeodomain-like"/>
    <property type="match status" value="1"/>
</dbReference>
<sequence>MSYIPSVSSAAANMTNMNMSNMASYFSRSGYAPAPLGGLPTVPSHPFGMGYLSQGLAECQGATLAWGAQAPPRKQRRERTTFTRSQLEILESYFAKTRYPDIFMREDMAVKIQLPESRVQVWFKNRRAKARQQKKAQAQAQQAAAQVTNGSTGTAPSTGSNSEGGSTSASTEPVEFQVKTEDVEPSLSDHSTTSPTDTEGTDAKPIVSTSAALHAQTYLAAPTNGYSAAALSTYGAYAYPPTTATTYSPIDYLYAQNGTNGYAEQWMFANQAKMP</sequence>
<keyword evidence="6 7" id="KW-0539">Nucleus</keyword>
<dbReference type="FunFam" id="1.10.10.60:FF:000068">
    <property type="entry name" value="Orthodenticle homeobox 1"/>
    <property type="match status" value="1"/>
</dbReference>
<reference evidence="11" key="1">
    <citation type="submission" date="2023-06" db="EMBL/GenBank/DDBJ databases">
        <authorList>
            <person name="Delattre M."/>
        </authorList>
    </citation>
    <scope>NUCLEOTIDE SEQUENCE</scope>
    <source>
        <strain evidence="11">AF72</strain>
    </source>
</reference>
<evidence type="ECO:0000256" key="8">
    <source>
        <dbReference type="RuleBase" id="RU000682"/>
    </source>
</evidence>
<protein>
    <recommendedName>
        <fullName evidence="10">Homeobox domain-containing protein</fullName>
    </recommendedName>
</protein>
<dbReference type="Gene3D" id="1.10.10.60">
    <property type="entry name" value="Homeodomain-like"/>
    <property type="match status" value="1"/>
</dbReference>
<name>A0AA36D9Y0_9BILA</name>
<gene>
    <name evidence="11" type="ORF">MSPICULIGERA_LOCUS20523</name>
</gene>
<evidence type="ECO:0000259" key="10">
    <source>
        <dbReference type="PROSITE" id="PS50071"/>
    </source>
</evidence>
<evidence type="ECO:0000313" key="12">
    <source>
        <dbReference type="Proteomes" id="UP001177023"/>
    </source>
</evidence>
<dbReference type="EMBL" id="CATQJA010002664">
    <property type="protein sequence ID" value="CAJ0582390.1"/>
    <property type="molecule type" value="Genomic_DNA"/>
</dbReference>
<evidence type="ECO:0000256" key="4">
    <source>
        <dbReference type="ARBA" id="ARBA00023125"/>
    </source>
</evidence>
<dbReference type="GO" id="GO:0005634">
    <property type="term" value="C:nucleus"/>
    <property type="evidence" value="ECO:0007669"/>
    <property type="project" value="UniProtKB-SubCell"/>
</dbReference>
<dbReference type="GO" id="GO:0000981">
    <property type="term" value="F:DNA-binding transcription factor activity, RNA polymerase II-specific"/>
    <property type="evidence" value="ECO:0007669"/>
    <property type="project" value="InterPro"/>
</dbReference>
<feature type="domain" description="Homeobox" evidence="10">
    <location>
        <begin position="73"/>
        <end position="133"/>
    </location>
</feature>
<evidence type="ECO:0000256" key="2">
    <source>
        <dbReference type="ARBA" id="ARBA00022473"/>
    </source>
</evidence>
<proteinExistence type="predicted"/>
<accession>A0AA36D9Y0</accession>
<keyword evidence="3" id="KW-0524">Neurogenesis</keyword>
<dbReference type="InterPro" id="IPR017970">
    <property type="entry name" value="Homeobox_CS"/>
</dbReference>
<dbReference type="PROSITE" id="PS50071">
    <property type="entry name" value="HOMEOBOX_2"/>
    <property type="match status" value="1"/>
</dbReference>
<evidence type="ECO:0000256" key="1">
    <source>
        <dbReference type="ARBA" id="ARBA00004123"/>
    </source>
</evidence>
<dbReference type="Proteomes" id="UP001177023">
    <property type="component" value="Unassembled WGS sequence"/>
</dbReference>
<evidence type="ECO:0000256" key="9">
    <source>
        <dbReference type="SAM" id="MobiDB-lite"/>
    </source>
</evidence>
<dbReference type="GO" id="GO:0045944">
    <property type="term" value="P:positive regulation of transcription by RNA polymerase II"/>
    <property type="evidence" value="ECO:0007669"/>
    <property type="project" value="UniProtKB-ARBA"/>
</dbReference>
<dbReference type="CDD" id="cd00086">
    <property type="entry name" value="homeodomain"/>
    <property type="match status" value="1"/>
</dbReference>
<feature type="compositionally biased region" description="Low complexity" evidence="9">
    <location>
        <begin position="157"/>
        <end position="171"/>
    </location>
</feature>
<feature type="region of interest" description="Disordered" evidence="9">
    <location>
        <begin position="132"/>
        <end position="203"/>
    </location>
</feature>
<keyword evidence="12" id="KW-1185">Reference proteome</keyword>
<dbReference type="PANTHER" id="PTHR45793:SF5">
    <property type="entry name" value="HOMEOTIC PROTEIN OCELLILESS"/>
    <property type="match status" value="1"/>
</dbReference>
<comment type="subcellular location">
    <subcellularLocation>
        <location evidence="1 7 8">Nucleus</location>
    </subcellularLocation>
</comment>
<evidence type="ECO:0000256" key="3">
    <source>
        <dbReference type="ARBA" id="ARBA00022902"/>
    </source>
</evidence>
<feature type="non-terminal residue" evidence="11">
    <location>
        <position position="275"/>
    </location>
</feature>
<evidence type="ECO:0000256" key="6">
    <source>
        <dbReference type="ARBA" id="ARBA00023242"/>
    </source>
</evidence>
<dbReference type="PROSITE" id="PS00027">
    <property type="entry name" value="HOMEOBOX_1"/>
    <property type="match status" value="1"/>
</dbReference>
<dbReference type="GO" id="GO:0000978">
    <property type="term" value="F:RNA polymerase II cis-regulatory region sequence-specific DNA binding"/>
    <property type="evidence" value="ECO:0007669"/>
    <property type="project" value="TreeGrafter"/>
</dbReference>
<dbReference type="PANTHER" id="PTHR45793">
    <property type="entry name" value="HOMEOBOX PROTEIN"/>
    <property type="match status" value="1"/>
</dbReference>
<evidence type="ECO:0000256" key="5">
    <source>
        <dbReference type="ARBA" id="ARBA00023155"/>
    </source>
</evidence>
<feature type="DNA-binding region" description="Homeobox" evidence="7">
    <location>
        <begin position="75"/>
        <end position="134"/>
    </location>
</feature>
<feature type="compositionally biased region" description="Polar residues" evidence="9">
    <location>
        <begin position="147"/>
        <end position="156"/>
    </location>
</feature>
<keyword evidence="2" id="KW-0217">Developmental protein</keyword>
<dbReference type="InterPro" id="IPR001356">
    <property type="entry name" value="HD"/>
</dbReference>
<keyword evidence="5 7" id="KW-0371">Homeobox</keyword>